<evidence type="ECO:0000313" key="3">
    <source>
        <dbReference type="Proteomes" id="UP000534294"/>
    </source>
</evidence>
<dbReference type="RefSeq" id="WP_184207032.1">
    <property type="nucleotide sequence ID" value="NZ_JACHIF010000002.1"/>
</dbReference>
<sequence>MTAIQRTPEVQAFWERLKRFQLNDNDAVYGYADRLARENGWSHRFAERVIFECKRFLLMTQQAGSPVTPSEEMNQAWHLHRVYTRSYGDKLCTEVLKKPLHHEPTAGVVEEGEGTVPQSPICEK</sequence>
<name>A0A7W7YJQ8_9BACT</name>
<dbReference type="EMBL" id="JACHIF010000002">
    <property type="protein sequence ID" value="MBB5037287.1"/>
    <property type="molecule type" value="Genomic_DNA"/>
</dbReference>
<organism evidence="2 3">
    <name type="scientific">Prosthecobacter dejongeii</name>
    <dbReference type="NCBI Taxonomy" id="48465"/>
    <lineage>
        <taxon>Bacteria</taxon>
        <taxon>Pseudomonadati</taxon>
        <taxon>Verrucomicrobiota</taxon>
        <taxon>Verrucomicrobiia</taxon>
        <taxon>Verrucomicrobiales</taxon>
        <taxon>Verrucomicrobiaceae</taxon>
        <taxon>Prosthecobacter</taxon>
    </lineage>
</organism>
<dbReference type="Proteomes" id="UP000534294">
    <property type="component" value="Unassembled WGS sequence"/>
</dbReference>
<reference evidence="2 3" key="1">
    <citation type="submission" date="2020-08" db="EMBL/GenBank/DDBJ databases">
        <title>Genomic Encyclopedia of Type Strains, Phase IV (KMG-IV): sequencing the most valuable type-strain genomes for metagenomic binning, comparative biology and taxonomic classification.</title>
        <authorList>
            <person name="Goeker M."/>
        </authorList>
    </citation>
    <scope>NUCLEOTIDE SEQUENCE [LARGE SCALE GENOMIC DNA]</scope>
    <source>
        <strain evidence="2 3">DSM 12251</strain>
    </source>
</reference>
<evidence type="ECO:0000313" key="2">
    <source>
        <dbReference type="EMBL" id="MBB5037287.1"/>
    </source>
</evidence>
<gene>
    <name evidence="2" type="ORF">HNQ64_001529</name>
</gene>
<feature type="region of interest" description="Disordered" evidence="1">
    <location>
        <begin position="103"/>
        <end position="124"/>
    </location>
</feature>
<comment type="caution">
    <text evidence="2">The sequence shown here is derived from an EMBL/GenBank/DDBJ whole genome shotgun (WGS) entry which is preliminary data.</text>
</comment>
<dbReference type="AlphaFoldDB" id="A0A7W7YJQ8"/>
<accession>A0A7W7YJQ8</accession>
<keyword evidence="3" id="KW-1185">Reference proteome</keyword>
<protein>
    <submittedName>
        <fullName evidence="2">Uncharacterized protein</fullName>
    </submittedName>
</protein>
<evidence type="ECO:0000256" key="1">
    <source>
        <dbReference type="SAM" id="MobiDB-lite"/>
    </source>
</evidence>
<proteinExistence type="predicted"/>